<sequence length="345" mass="37492">MTLAAKDTATINLSDVARHAGVSRATASLVLRESPLVASATRERVHQAVDALGYIYNRGAANLRARRTKTIGLLVSNVSNPFFTEMTIGVDATLDKAGYVAFLANTGESLDRQERFLKRMREQNVDGVVLCAVAGTPRSVLRQLGDWKMPCVQTLRSISSDEGDYVGSDYQLGLEQVTEHLIRLGHKRIALIGSDRMHSAMSERRAGFTSAMQRHRLSEDLILSSPPTRQAGLDITGTLLNRTDPPTAAVCFNDAVAFGLMVGLQRRGLQPGRDFAVTGVDDVPEAAICFPSLTTVATLPRRLGEAAADLLLQRIENPNGAPERTILPTRLLIRESSGEYLRAAK</sequence>
<dbReference type="RefSeq" id="WP_212494825.1">
    <property type="nucleotide sequence ID" value="NZ_JAFCJH010000054.1"/>
</dbReference>
<feature type="domain" description="HTH lacI-type" evidence="5">
    <location>
        <begin position="11"/>
        <end position="65"/>
    </location>
</feature>
<organism evidence="6 7">
    <name type="scientific">Bradyrhizobium jicamae</name>
    <dbReference type="NCBI Taxonomy" id="280332"/>
    <lineage>
        <taxon>Bacteria</taxon>
        <taxon>Pseudomonadati</taxon>
        <taxon>Pseudomonadota</taxon>
        <taxon>Alphaproteobacteria</taxon>
        <taxon>Hyphomicrobiales</taxon>
        <taxon>Nitrobacteraceae</taxon>
        <taxon>Bradyrhizobium</taxon>
    </lineage>
</organism>
<dbReference type="PROSITE" id="PS50932">
    <property type="entry name" value="HTH_LACI_2"/>
    <property type="match status" value="1"/>
</dbReference>
<dbReference type="CDD" id="cd01392">
    <property type="entry name" value="HTH_LacI"/>
    <property type="match status" value="1"/>
</dbReference>
<dbReference type="PANTHER" id="PTHR30146:SF148">
    <property type="entry name" value="HTH-TYPE TRANSCRIPTIONAL REPRESSOR PURR-RELATED"/>
    <property type="match status" value="1"/>
</dbReference>
<keyword evidence="7" id="KW-1185">Reference proteome</keyword>
<dbReference type="InterPro" id="IPR010982">
    <property type="entry name" value="Lambda_DNA-bd_dom_sf"/>
</dbReference>
<comment type="caution">
    <text evidence="6">The sequence shown here is derived from an EMBL/GenBank/DDBJ whole genome shotgun (WGS) entry which is preliminary data.</text>
</comment>
<protein>
    <submittedName>
        <fullName evidence="6">LacI family DNA-binding transcriptional regulator</fullName>
    </submittedName>
</protein>
<keyword evidence="3 6" id="KW-0238">DNA-binding</keyword>
<dbReference type="SUPFAM" id="SSF47413">
    <property type="entry name" value="lambda repressor-like DNA-binding domains"/>
    <property type="match status" value="1"/>
</dbReference>
<keyword evidence="2" id="KW-0805">Transcription regulation</keyword>
<dbReference type="InterPro" id="IPR028082">
    <property type="entry name" value="Peripla_BP_I"/>
</dbReference>
<name>A0ABS5FUD6_9BRAD</name>
<evidence type="ECO:0000256" key="2">
    <source>
        <dbReference type="ARBA" id="ARBA00023015"/>
    </source>
</evidence>
<evidence type="ECO:0000256" key="1">
    <source>
        <dbReference type="ARBA" id="ARBA00022491"/>
    </source>
</evidence>
<proteinExistence type="predicted"/>
<evidence type="ECO:0000256" key="4">
    <source>
        <dbReference type="ARBA" id="ARBA00023163"/>
    </source>
</evidence>
<keyword evidence="4" id="KW-0804">Transcription</keyword>
<evidence type="ECO:0000313" key="7">
    <source>
        <dbReference type="Proteomes" id="UP001315278"/>
    </source>
</evidence>
<dbReference type="Gene3D" id="1.10.260.40">
    <property type="entry name" value="lambda repressor-like DNA-binding domains"/>
    <property type="match status" value="1"/>
</dbReference>
<gene>
    <name evidence="6" type="ORF">JQ615_34200</name>
</gene>
<evidence type="ECO:0000313" key="6">
    <source>
        <dbReference type="EMBL" id="MBR0800432.1"/>
    </source>
</evidence>
<dbReference type="Proteomes" id="UP001315278">
    <property type="component" value="Unassembled WGS sequence"/>
</dbReference>
<dbReference type="InterPro" id="IPR000843">
    <property type="entry name" value="HTH_LacI"/>
</dbReference>
<dbReference type="PANTHER" id="PTHR30146">
    <property type="entry name" value="LACI-RELATED TRANSCRIPTIONAL REPRESSOR"/>
    <property type="match status" value="1"/>
</dbReference>
<dbReference type="SUPFAM" id="SSF53822">
    <property type="entry name" value="Periplasmic binding protein-like I"/>
    <property type="match status" value="1"/>
</dbReference>
<dbReference type="EMBL" id="JAFCJH010000054">
    <property type="protein sequence ID" value="MBR0800432.1"/>
    <property type="molecule type" value="Genomic_DNA"/>
</dbReference>
<evidence type="ECO:0000256" key="3">
    <source>
        <dbReference type="ARBA" id="ARBA00023125"/>
    </source>
</evidence>
<dbReference type="InterPro" id="IPR001761">
    <property type="entry name" value="Peripla_BP/Lac1_sug-bd_dom"/>
</dbReference>
<dbReference type="PROSITE" id="PS00356">
    <property type="entry name" value="HTH_LACI_1"/>
    <property type="match status" value="1"/>
</dbReference>
<reference evidence="7" key="1">
    <citation type="journal article" date="2021" name="ISME J.">
        <title>Evolutionary origin and ecological implication of a unique nif island in free-living Bradyrhizobium lineages.</title>
        <authorList>
            <person name="Tao J."/>
        </authorList>
    </citation>
    <scope>NUCLEOTIDE SEQUENCE [LARGE SCALE GENOMIC DNA]</scope>
    <source>
        <strain evidence="7">SZCCT0434</strain>
    </source>
</reference>
<dbReference type="Pfam" id="PF00532">
    <property type="entry name" value="Peripla_BP_1"/>
    <property type="match status" value="1"/>
</dbReference>
<keyword evidence="1" id="KW-0678">Repressor</keyword>
<accession>A0ABS5FUD6</accession>
<dbReference type="SMART" id="SM00354">
    <property type="entry name" value="HTH_LACI"/>
    <property type="match status" value="1"/>
</dbReference>
<dbReference type="Gene3D" id="3.40.50.2300">
    <property type="match status" value="2"/>
</dbReference>
<dbReference type="GO" id="GO:0003677">
    <property type="term" value="F:DNA binding"/>
    <property type="evidence" value="ECO:0007669"/>
    <property type="project" value="UniProtKB-KW"/>
</dbReference>
<dbReference type="Pfam" id="PF00356">
    <property type="entry name" value="LacI"/>
    <property type="match status" value="1"/>
</dbReference>
<dbReference type="CDD" id="cd06289">
    <property type="entry name" value="PBP1_MalI-like"/>
    <property type="match status" value="1"/>
</dbReference>
<evidence type="ECO:0000259" key="5">
    <source>
        <dbReference type="PROSITE" id="PS50932"/>
    </source>
</evidence>